<name>A0A1C2EBV6_9PSED</name>
<proteinExistence type="predicted"/>
<gene>
    <name evidence="1" type="ORF">BBI10_04710</name>
</gene>
<dbReference type="InterPro" id="IPR049810">
    <property type="entry name" value="S6_alt_immun-like"/>
</dbReference>
<organism evidence="1 2">
    <name type="scientific">Pseudomonas graminis</name>
    <dbReference type="NCBI Taxonomy" id="158627"/>
    <lineage>
        <taxon>Bacteria</taxon>
        <taxon>Pseudomonadati</taxon>
        <taxon>Pseudomonadota</taxon>
        <taxon>Gammaproteobacteria</taxon>
        <taxon>Pseudomonadales</taxon>
        <taxon>Pseudomonadaceae</taxon>
        <taxon>Pseudomonas</taxon>
    </lineage>
</organism>
<reference evidence="1 2" key="1">
    <citation type="submission" date="2016-08" db="EMBL/GenBank/DDBJ databases">
        <title>Whole genome sequence of Pseudomonas graminis strain UASWS1507, a potential biological control agent for agriculture.</title>
        <authorList>
            <person name="Crovadore J."/>
            <person name="Calmin G."/>
            <person name="Chablais R."/>
            <person name="Cochard B."/>
            <person name="Lefort F."/>
        </authorList>
    </citation>
    <scope>NUCLEOTIDE SEQUENCE [LARGE SCALE GENOMIC DNA]</scope>
    <source>
        <strain evidence="1 2">UASWS1507</strain>
    </source>
</reference>
<comment type="caution">
    <text evidence="1">The sequence shown here is derived from an EMBL/GenBank/DDBJ whole genome shotgun (WGS) entry which is preliminary data.</text>
</comment>
<dbReference type="NCBIfam" id="NF040643">
    <property type="entry name" value="S6_alt_immun"/>
    <property type="match status" value="1"/>
</dbReference>
<evidence type="ECO:0000313" key="1">
    <source>
        <dbReference type="EMBL" id="OCX24542.1"/>
    </source>
</evidence>
<dbReference type="OrthoDB" id="6937788at2"/>
<dbReference type="Proteomes" id="UP000095143">
    <property type="component" value="Unassembled WGS sequence"/>
</dbReference>
<sequence>MAFMLIQGFYPEPDPDNSLQYEKVVPQALETNVLAAMGWTTKSDVPPGVTELSQEQAVMVLKALDERKKAQLIYCIALYRNEPAS</sequence>
<dbReference type="RefSeq" id="WP_065987230.1">
    <property type="nucleotide sequence ID" value="NZ_MDEN01000054.1"/>
</dbReference>
<dbReference type="EMBL" id="MDEN01000054">
    <property type="protein sequence ID" value="OCX24542.1"/>
    <property type="molecule type" value="Genomic_DNA"/>
</dbReference>
<dbReference type="AlphaFoldDB" id="A0A1C2EBV6"/>
<evidence type="ECO:0000313" key="2">
    <source>
        <dbReference type="Proteomes" id="UP000095143"/>
    </source>
</evidence>
<protein>
    <submittedName>
        <fullName evidence="1">Uncharacterized protein</fullName>
    </submittedName>
</protein>
<accession>A0A1C2EBV6</accession>